<feature type="domain" description="RING-type" evidence="20">
    <location>
        <begin position="232"/>
        <end position="272"/>
    </location>
</feature>
<evidence type="ECO:0000259" key="20">
    <source>
        <dbReference type="PROSITE" id="PS50089"/>
    </source>
</evidence>
<dbReference type="PANTHER" id="PTHR16200">
    <property type="entry name" value="RING ZINC FINGER"/>
    <property type="match status" value="1"/>
</dbReference>
<dbReference type="AlphaFoldDB" id="A0A6G0I8Y1"/>
<reference evidence="21 22" key="1">
    <citation type="submission" date="2019-07" db="EMBL/GenBank/DDBJ databases">
        <title>Chromosome genome assembly for large yellow croaker.</title>
        <authorList>
            <person name="Xiao S."/>
        </authorList>
    </citation>
    <scope>NUCLEOTIDE SEQUENCE [LARGE SCALE GENOMIC DNA]</scope>
    <source>
        <strain evidence="21">JMULYC20181020</strain>
        <tissue evidence="21">Muscle</tissue>
    </source>
</reference>
<evidence type="ECO:0000313" key="21">
    <source>
        <dbReference type="EMBL" id="KAE8287988.1"/>
    </source>
</evidence>
<dbReference type="InterPro" id="IPR051073">
    <property type="entry name" value="ZNRF3_Arkadia_E3_ligases"/>
</dbReference>
<evidence type="ECO:0000256" key="7">
    <source>
        <dbReference type="ARBA" id="ARBA00022679"/>
    </source>
</evidence>
<name>A0A6G0I8Y1_LARCR</name>
<evidence type="ECO:0000256" key="17">
    <source>
        <dbReference type="PROSITE-ProRule" id="PRU00175"/>
    </source>
</evidence>
<dbReference type="GO" id="GO:0005886">
    <property type="term" value="C:plasma membrane"/>
    <property type="evidence" value="ECO:0007669"/>
    <property type="project" value="UniProtKB-SubCell"/>
</dbReference>
<feature type="region of interest" description="Disordered" evidence="18">
    <location>
        <begin position="523"/>
        <end position="557"/>
    </location>
</feature>
<evidence type="ECO:0000256" key="2">
    <source>
        <dbReference type="ARBA" id="ARBA00004251"/>
    </source>
</evidence>
<dbReference type="PROSITE" id="PS50089">
    <property type="entry name" value="ZF_RING_2"/>
    <property type="match status" value="1"/>
</dbReference>
<comment type="catalytic activity">
    <reaction evidence="1">
        <text>S-ubiquitinyl-[E2 ubiquitin-conjugating enzyme]-L-cysteine + [acceptor protein]-L-lysine = [E2 ubiquitin-conjugating enzyme]-L-cysteine + N(6)-ubiquitinyl-[acceptor protein]-L-lysine.</text>
        <dbReference type="EC" id="2.3.2.27"/>
    </reaction>
</comment>
<sequence length="762" mass="83710">MRGEPHDLSPQPHEEAHRGRTESPGTDLCRAGQGRGADRSPGVWYHPLSLCNTSEDERQESDFITIVKLEHRVPRCLPLLDKARMALDKGAQAVIFDVSDDANAAAELRETDSLPRPVVLVEAEDAEELMGLVNKNEEAKVRIEIMMEQPRWPHYDVGILLTIVLAILTIILIFAFRYKCKSNRTWDSVHQQTMRAISRLETKTYNSQGCSGSQRHRAAWGSASSSNSSPVCAICLEEFQDGQHLRIISCAHEFHKDCVDPWLLQHRTCPLCMHNIMGTERQPQRSRLQQSPEQSQGFLHAQPYSSPRNHPFPQHAIPFSMRPHYPRGPSGPYPSLGHYTSSSPRDTQTLRFLSRPLGFRLWVPPSCRGSRKAAQDWSASSSRLHHATSVTPQSRGAPAHSRQDEGSCSGGSYHTERSGYLADGPASDSSSGPCHGSSSDSVLNCTDVSLQGVYGSWSTFRSSLSSDYDPFVYYGPGPGRAPRRNSLEACAQARPRSLDSVVNKAGCPEEQPQTVFNHIHYHRHRHHHYEEGEHSQGPSRGSDEEQGAAAAAAAAPPAALVLDKDSPVCPPKHSPCQCPKLDPTDRPGPGLECQDHDPGSPTGPSVLVSPIPIQLQPHCCHQGHGHPPAPLGRVGGCVLEGPSVRFHQSLDLQDDRSIHIHYGQGPGFCCSPPELHPALLPVPLILDSGGMEDWPCCAGAHVVWQKRVQQARSEPQLLGPGTSMDRPPCRFHHGPAADRNTDICLYCQTLQHNQGSEEESGV</sequence>
<keyword evidence="7" id="KW-0808">Transferase</keyword>
<evidence type="ECO:0000256" key="16">
    <source>
        <dbReference type="ARBA" id="ARBA00023136"/>
    </source>
</evidence>
<evidence type="ECO:0000256" key="15">
    <source>
        <dbReference type="ARBA" id="ARBA00022989"/>
    </source>
</evidence>
<dbReference type="InterPro" id="IPR001841">
    <property type="entry name" value="Znf_RING"/>
</dbReference>
<evidence type="ECO:0000313" key="22">
    <source>
        <dbReference type="Proteomes" id="UP000424527"/>
    </source>
</evidence>
<evidence type="ECO:0000256" key="6">
    <source>
        <dbReference type="ARBA" id="ARBA00022475"/>
    </source>
</evidence>
<dbReference type="GO" id="GO:0030178">
    <property type="term" value="P:negative regulation of Wnt signaling pathway"/>
    <property type="evidence" value="ECO:0007669"/>
    <property type="project" value="UniProtKB-ARBA"/>
</dbReference>
<evidence type="ECO:0000256" key="10">
    <source>
        <dbReference type="ARBA" id="ARBA00022723"/>
    </source>
</evidence>
<keyword evidence="10" id="KW-0479">Metal-binding</keyword>
<keyword evidence="15 19" id="KW-1133">Transmembrane helix</keyword>
<feature type="region of interest" description="Disordered" evidence="18">
    <location>
        <begin position="1"/>
        <end position="43"/>
    </location>
</feature>
<evidence type="ECO:0000256" key="18">
    <source>
        <dbReference type="SAM" id="MobiDB-lite"/>
    </source>
</evidence>
<evidence type="ECO:0000256" key="11">
    <source>
        <dbReference type="ARBA" id="ARBA00022729"/>
    </source>
</evidence>
<keyword evidence="9 19" id="KW-0812">Transmembrane</keyword>
<dbReference type="InterPro" id="IPR040700">
    <property type="entry name" value="ZNRF-3_ecto"/>
</dbReference>
<dbReference type="GO" id="GO:0016567">
    <property type="term" value="P:protein ubiquitination"/>
    <property type="evidence" value="ECO:0007669"/>
    <property type="project" value="UniProtKB-UniPathway"/>
</dbReference>
<proteinExistence type="inferred from homology"/>
<evidence type="ECO:0000256" key="19">
    <source>
        <dbReference type="SAM" id="Phobius"/>
    </source>
</evidence>
<protein>
    <recommendedName>
        <fullName evidence="5">RING-type E3 ubiquitin transferase</fullName>
        <ecNumber evidence="5">2.3.2.27</ecNumber>
    </recommendedName>
</protein>
<organism evidence="21 22">
    <name type="scientific">Larimichthys crocea</name>
    <name type="common">Large yellow croaker</name>
    <name type="synonym">Pseudosciaena crocea</name>
    <dbReference type="NCBI Taxonomy" id="215358"/>
    <lineage>
        <taxon>Eukaryota</taxon>
        <taxon>Metazoa</taxon>
        <taxon>Chordata</taxon>
        <taxon>Craniata</taxon>
        <taxon>Vertebrata</taxon>
        <taxon>Euteleostomi</taxon>
        <taxon>Actinopterygii</taxon>
        <taxon>Neopterygii</taxon>
        <taxon>Teleostei</taxon>
        <taxon>Neoteleostei</taxon>
        <taxon>Acanthomorphata</taxon>
        <taxon>Eupercaria</taxon>
        <taxon>Sciaenidae</taxon>
        <taxon>Larimichthys</taxon>
    </lineage>
</organism>
<evidence type="ECO:0000256" key="13">
    <source>
        <dbReference type="ARBA" id="ARBA00022786"/>
    </source>
</evidence>
<dbReference type="Gene3D" id="3.50.30.30">
    <property type="match status" value="1"/>
</dbReference>
<feature type="region of interest" description="Disordered" evidence="18">
    <location>
        <begin position="580"/>
        <end position="604"/>
    </location>
</feature>
<dbReference type="InterPro" id="IPR013083">
    <property type="entry name" value="Znf_RING/FYVE/PHD"/>
</dbReference>
<comment type="caution">
    <text evidence="21">The sequence shown here is derived from an EMBL/GenBank/DDBJ whole genome shotgun (WGS) entry which is preliminary data.</text>
</comment>
<comment type="similarity">
    <text evidence="4">Belongs to the ZNRF3 family.</text>
</comment>
<comment type="pathway">
    <text evidence="3">Protein modification; protein ubiquitination.</text>
</comment>
<dbReference type="EMBL" id="REGW02000013">
    <property type="protein sequence ID" value="KAE8287988.1"/>
    <property type="molecule type" value="Genomic_DNA"/>
</dbReference>
<keyword evidence="12 17" id="KW-0863">Zinc-finger</keyword>
<feature type="compositionally biased region" description="Low complexity" evidence="18">
    <location>
        <begin position="427"/>
        <end position="438"/>
    </location>
</feature>
<feature type="compositionally biased region" description="Low complexity" evidence="18">
    <location>
        <begin position="548"/>
        <end position="557"/>
    </location>
</feature>
<dbReference type="FunFam" id="3.30.40.10:FF:000970">
    <property type="entry name" value="Ring finger protein 43"/>
    <property type="match status" value="1"/>
</dbReference>
<evidence type="ECO:0000256" key="14">
    <source>
        <dbReference type="ARBA" id="ARBA00022833"/>
    </source>
</evidence>
<evidence type="ECO:0000256" key="1">
    <source>
        <dbReference type="ARBA" id="ARBA00000900"/>
    </source>
</evidence>
<dbReference type="EC" id="2.3.2.27" evidence="5"/>
<feature type="region of interest" description="Disordered" evidence="18">
    <location>
        <begin position="373"/>
        <end position="438"/>
    </location>
</feature>
<dbReference type="Gene3D" id="3.30.40.10">
    <property type="entry name" value="Zinc/RING finger domain, C3HC4 (zinc finger)"/>
    <property type="match status" value="1"/>
</dbReference>
<keyword evidence="14" id="KW-0862">Zinc</keyword>
<feature type="compositionally biased region" description="Basic and acidic residues" evidence="18">
    <location>
        <begin position="1"/>
        <end position="21"/>
    </location>
</feature>
<keyword evidence="22" id="KW-1185">Reference proteome</keyword>
<comment type="subcellular location">
    <subcellularLocation>
        <location evidence="2">Cell membrane</location>
        <topology evidence="2">Single-pass type I membrane protein</topology>
    </subcellularLocation>
</comment>
<dbReference type="Proteomes" id="UP000424527">
    <property type="component" value="Unassembled WGS sequence"/>
</dbReference>
<evidence type="ECO:0000256" key="3">
    <source>
        <dbReference type="ARBA" id="ARBA00004906"/>
    </source>
</evidence>
<evidence type="ECO:0000256" key="12">
    <source>
        <dbReference type="ARBA" id="ARBA00022771"/>
    </source>
</evidence>
<keyword evidence="13" id="KW-0833">Ubl conjugation pathway</keyword>
<dbReference type="GO" id="GO:0016055">
    <property type="term" value="P:Wnt signaling pathway"/>
    <property type="evidence" value="ECO:0007669"/>
    <property type="project" value="UniProtKB-KW"/>
</dbReference>
<accession>A0A6G0I8Y1</accession>
<dbReference type="GO" id="GO:0008270">
    <property type="term" value="F:zinc ion binding"/>
    <property type="evidence" value="ECO:0007669"/>
    <property type="project" value="UniProtKB-KW"/>
</dbReference>
<gene>
    <name evidence="21" type="ORF">D5F01_LYC14048</name>
</gene>
<dbReference type="UniPathway" id="UPA00143"/>
<keyword evidence="16 19" id="KW-0472">Membrane</keyword>
<keyword evidence="11" id="KW-0732">Signal</keyword>
<keyword evidence="8" id="KW-0879">Wnt signaling pathway</keyword>
<evidence type="ECO:0000256" key="9">
    <source>
        <dbReference type="ARBA" id="ARBA00022692"/>
    </source>
</evidence>
<evidence type="ECO:0000256" key="8">
    <source>
        <dbReference type="ARBA" id="ARBA00022687"/>
    </source>
</evidence>
<dbReference type="SMART" id="SM00184">
    <property type="entry name" value="RING"/>
    <property type="match status" value="1"/>
</dbReference>
<dbReference type="GO" id="GO:0061630">
    <property type="term" value="F:ubiquitin protein ligase activity"/>
    <property type="evidence" value="ECO:0007669"/>
    <property type="project" value="UniProtKB-EC"/>
</dbReference>
<dbReference type="Pfam" id="PF13639">
    <property type="entry name" value="zf-RING_2"/>
    <property type="match status" value="1"/>
</dbReference>
<evidence type="ECO:0000256" key="5">
    <source>
        <dbReference type="ARBA" id="ARBA00012483"/>
    </source>
</evidence>
<evidence type="ECO:0000256" key="4">
    <source>
        <dbReference type="ARBA" id="ARBA00008759"/>
    </source>
</evidence>
<keyword evidence="6" id="KW-1003">Cell membrane</keyword>
<feature type="compositionally biased region" description="Polar residues" evidence="18">
    <location>
        <begin position="377"/>
        <end position="394"/>
    </location>
</feature>
<feature type="region of interest" description="Disordered" evidence="18">
    <location>
        <begin position="282"/>
        <end position="346"/>
    </location>
</feature>
<feature type="compositionally biased region" description="Low complexity" evidence="18">
    <location>
        <begin position="285"/>
        <end position="296"/>
    </location>
</feature>
<dbReference type="Pfam" id="PF18212">
    <property type="entry name" value="ZNRF_3_ecto"/>
    <property type="match status" value="1"/>
</dbReference>
<feature type="transmembrane region" description="Helical" evidence="19">
    <location>
        <begin position="155"/>
        <end position="176"/>
    </location>
</feature>
<dbReference type="SUPFAM" id="SSF57850">
    <property type="entry name" value="RING/U-box"/>
    <property type="match status" value="1"/>
</dbReference>